<evidence type="ECO:0000256" key="4">
    <source>
        <dbReference type="RuleBase" id="RU366007"/>
    </source>
</evidence>
<dbReference type="Gene3D" id="3.40.50.970">
    <property type="match status" value="1"/>
</dbReference>
<evidence type="ECO:0000256" key="3">
    <source>
        <dbReference type="ARBA" id="ARBA00023052"/>
    </source>
</evidence>
<comment type="function">
    <text evidence="4">The pyruvate dehydrogenase complex catalyzes the overall conversion of pyruvate to acetyl-CoA and CO(2). It contains multiple copies of three enzymatic components: pyruvate dehydrogenase (E1), dihydrolipoamide acetyltransferase (E2) and lipoamide dehydrogenase (E3).</text>
</comment>
<dbReference type="SUPFAM" id="SSF52518">
    <property type="entry name" value="Thiamin diphosphate-binding fold (THDP-binding)"/>
    <property type="match status" value="1"/>
</dbReference>
<dbReference type="OrthoDB" id="9766715at2"/>
<evidence type="ECO:0000256" key="1">
    <source>
        <dbReference type="ARBA" id="ARBA00001964"/>
    </source>
</evidence>
<dbReference type="InterPro" id="IPR029061">
    <property type="entry name" value="THDP-binding"/>
</dbReference>
<dbReference type="AlphaFoldDB" id="A0A2Z5UUC2"/>
<sequence>MSEVASFSIDYTCFLDANGKPTQDLPSFVKKETLLPLYQAMLLTRLFDSKAVTLQRTGKLNTYASTLGQEAISVGIGASMRKEDILCPFYRDYGAQLMRGVKMQEILSFWKGNEWGNHFSECPNDFPICVPIATQVLHAAGVATAFKLRKQARVVVTTCGDGATSEGDFYEALNIAGAWQLPVVFVINNNQWAISTARKAQTHAQTLAQKAIAAGIQGEQVDGNDVVAVRFAVERAAEKARTGKGSSVIEALSYRLSDHTTADDAARYRASEELQHAYKEEPISRLRTYLLDQSYWTEEEDKHFIQQCNLTIENAVNKYLALPKPAITDLFDYHFAQLPADLNEQRIEATALFKLHEMLEL</sequence>
<proteinExistence type="predicted"/>
<dbReference type="EC" id="1.2.4.1" evidence="4"/>
<dbReference type="NCBIfam" id="TIGR03181">
    <property type="entry name" value="PDH_E1_alph_x"/>
    <property type="match status" value="1"/>
</dbReference>
<comment type="catalytic activity">
    <reaction evidence="4">
        <text>N(6)-[(R)-lipoyl]-L-lysyl-[protein] + pyruvate + H(+) = N(6)-[(R)-S(8)-acetyldihydrolipoyl]-L-lysyl-[protein] + CO2</text>
        <dbReference type="Rhea" id="RHEA:19189"/>
        <dbReference type="Rhea" id="RHEA-COMP:10474"/>
        <dbReference type="Rhea" id="RHEA-COMP:10478"/>
        <dbReference type="ChEBI" id="CHEBI:15361"/>
        <dbReference type="ChEBI" id="CHEBI:15378"/>
        <dbReference type="ChEBI" id="CHEBI:16526"/>
        <dbReference type="ChEBI" id="CHEBI:83099"/>
        <dbReference type="ChEBI" id="CHEBI:83111"/>
        <dbReference type="EC" id="1.2.4.1"/>
    </reaction>
</comment>
<dbReference type="GO" id="GO:0004739">
    <property type="term" value="F:pyruvate dehydrogenase (acetyl-transferring) activity"/>
    <property type="evidence" value="ECO:0007669"/>
    <property type="project" value="UniProtKB-UniRule"/>
</dbReference>
<feature type="domain" description="Dehydrogenase E1 component" evidence="5">
    <location>
        <begin position="39"/>
        <end position="325"/>
    </location>
</feature>
<accession>A0A2Z5UUC2</accession>
<dbReference type="RefSeq" id="WP_126322168.1">
    <property type="nucleotide sequence ID" value="NZ_AP018005.1"/>
</dbReference>
<evidence type="ECO:0000256" key="2">
    <source>
        <dbReference type="ARBA" id="ARBA00023002"/>
    </source>
</evidence>
<evidence type="ECO:0000313" key="7">
    <source>
        <dbReference type="Proteomes" id="UP000282483"/>
    </source>
</evidence>
<evidence type="ECO:0000259" key="5">
    <source>
        <dbReference type="Pfam" id="PF00676"/>
    </source>
</evidence>
<evidence type="ECO:0000313" key="6">
    <source>
        <dbReference type="EMBL" id="BBB14645.1"/>
    </source>
</evidence>
<reference evidence="6 7" key="1">
    <citation type="submission" date="2017-03" db="EMBL/GenBank/DDBJ databases">
        <title>The genome sequence of Candidatus Rickettsiella viridis.</title>
        <authorList>
            <person name="Nikoh N."/>
            <person name="Tsuchida T."/>
            <person name="Yamaguchi K."/>
            <person name="Maeda T."/>
            <person name="Shigenobu S."/>
            <person name="Fukatsu T."/>
        </authorList>
    </citation>
    <scope>NUCLEOTIDE SEQUENCE [LARGE SCALE GENOMIC DNA]</scope>
    <source>
        <strain evidence="6 7">Ap-RA04</strain>
    </source>
</reference>
<comment type="cofactor">
    <cofactor evidence="1 4">
        <name>thiamine diphosphate</name>
        <dbReference type="ChEBI" id="CHEBI:58937"/>
    </cofactor>
</comment>
<dbReference type="PANTHER" id="PTHR43380:SF1">
    <property type="entry name" value="2-OXOISOVALERATE DEHYDROGENASE SUBUNIT ALPHA, MITOCHONDRIAL"/>
    <property type="match status" value="1"/>
</dbReference>
<organism evidence="6 7">
    <name type="scientific">Candidatus Rickettsiella viridis</name>
    <dbReference type="NCBI Taxonomy" id="676208"/>
    <lineage>
        <taxon>Bacteria</taxon>
        <taxon>Pseudomonadati</taxon>
        <taxon>Pseudomonadota</taxon>
        <taxon>Gammaproteobacteria</taxon>
        <taxon>Legionellales</taxon>
        <taxon>Coxiellaceae</taxon>
        <taxon>Rickettsiella</taxon>
    </lineage>
</organism>
<dbReference type="EMBL" id="AP018005">
    <property type="protein sequence ID" value="BBB14645.1"/>
    <property type="molecule type" value="Genomic_DNA"/>
</dbReference>
<name>A0A2Z5UUC2_9COXI</name>
<dbReference type="InterPro" id="IPR001017">
    <property type="entry name" value="DH_E1"/>
</dbReference>
<dbReference type="PANTHER" id="PTHR43380">
    <property type="entry name" value="2-OXOISOVALERATE DEHYDROGENASE SUBUNIT ALPHA, MITOCHONDRIAL"/>
    <property type="match status" value="1"/>
</dbReference>
<keyword evidence="2 4" id="KW-0560">Oxidoreductase</keyword>
<dbReference type="Pfam" id="PF00676">
    <property type="entry name" value="E1_dh"/>
    <property type="match status" value="1"/>
</dbReference>
<comment type="subunit">
    <text evidence="4">Heterodimer of an alpha and a beta chain.</text>
</comment>
<keyword evidence="3 4" id="KW-0786">Thiamine pyrophosphate</keyword>
<protein>
    <recommendedName>
        <fullName evidence="4">Pyruvate dehydrogenase E1 component subunit alpha</fullName>
        <ecNumber evidence="4">1.2.4.1</ecNumber>
    </recommendedName>
</protein>
<dbReference type="KEGG" id="rvi:RVIR1_01040"/>
<keyword evidence="7" id="KW-1185">Reference proteome</keyword>
<dbReference type="Proteomes" id="UP000282483">
    <property type="component" value="Chromosome"/>
</dbReference>
<gene>
    <name evidence="6" type="primary">pdhA</name>
    <name evidence="6" type="ORF">RVIR1_01040</name>
</gene>
<keyword evidence="4 6" id="KW-0670">Pyruvate</keyword>
<dbReference type="GO" id="GO:0009083">
    <property type="term" value="P:branched-chain amino acid catabolic process"/>
    <property type="evidence" value="ECO:0007669"/>
    <property type="project" value="TreeGrafter"/>
</dbReference>
<dbReference type="CDD" id="cd02000">
    <property type="entry name" value="TPP_E1_PDC_ADC_BCADC"/>
    <property type="match status" value="1"/>
</dbReference>
<dbReference type="InterPro" id="IPR017596">
    <property type="entry name" value="PdhA/BkdA"/>
</dbReference>
<dbReference type="InterPro" id="IPR050771">
    <property type="entry name" value="Alpha-ketoacid_DH_E1_comp"/>
</dbReference>